<dbReference type="AlphaFoldDB" id="A0A0N5D730"/>
<dbReference type="SUPFAM" id="SSF55394">
    <property type="entry name" value="Bactericidal permeability-increasing protein, BPI"/>
    <property type="match status" value="1"/>
</dbReference>
<protein>
    <submittedName>
        <fullName evidence="3">BPI2 domain-containing protein</fullName>
    </submittedName>
</protein>
<dbReference type="GO" id="GO:0008289">
    <property type="term" value="F:lipid binding"/>
    <property type="evidence" value="ECO:0007669"/>
    <property type="project" value="InterPro"/>
</dbReference>
<accession>A0A0N5D730</accession>
<keyword evidence="2" id="KW-1185">Reference proteome</keyword>
<gene>
    <name evidence="1" type="ORF">TCLT_LOCUS8849</name>
</gene>
<evidence type="ECO:0000313" key="3">
    <source>
        <dbReference type="WBParaSite" id="TCLT_0000886001-mRNA-1"/>
    </source>
</evidence>
<reference evidence="3" key="1">
    <citation type="submission" date="2017-02" db="UniProtKB">
        <authorList>
            <consortium name="WormBaseParasite"/>
        </authorList>
    </citation>
    <scope>IDENTIFICATION</scope>
</reference>
<dbReference type="EMBL" id="UYYF01004691">
    <property type="protein sequence ID" value="VDN06434.1"/>
    <property type="molecule type" value="Genomic_DNA"/>
</dbReference>
<organism evidence="3">
    <name type="scientific">Thelazia callipaeda</name>
    <name type="common">Oriental eyeworm</name>
    <name type="synonym">Parasitic nematode</name>
    <dbReference type="NCBI Taxonomy" id="103827"/>
    <lineage>
        <taxon>Eukaryota</taxon>
        <taxon>Metazoa</taxon>
        <taxon>Ecdysozoa</taxon>
        <taxon>Nematoda</taxon>
        <taxon>Chromadorea</taxon>
        <taxon>Rhabditida</taxon>
        <taxon>Spirurina</taxon>
        <taxon>Spiruromorpha</taxon>
        <taxon>Thelazioidea</taxon>
        <taxon>Thelaziidae</taxon>
        <taxon>Thelazia</taxon>
    </lineage>
</organism>
<evidence type="ECO:0000313" key="1">
    <source>
        <dbReference type="EMBL" id="VDN06434.1"/>
    </source>
</evidence>
<dbReference type="WBParaSite" id="TCLT_0000886001-mRNA-1">
    <property type="protein sequence ID" value="TCLT_0000886001-mRNA-1"/>
    <property type="gene ID" value="TCLT_0000886001"/>
</dbReference>
<evidence type="ECO:0000313" key="2">
    <source>
        <dbReference type="Proteomes" id="UP000276776"/>
    </source>
</evidence>
<dbReference type="OrthoDB" id="5876861at2759"/>
<dbReference type="InterPro" id="IPR017943">
    <property type="entry name" value="Bactericidal_perm-incr_a/b_dom"/>
</dbReference>
<dbReference type="Gene3D" id="3.15.10.10">
    <property type="entry name" value="Bactericidal permeability-increasing protein, domain 1"/>
    <property type="match status" value="1"/>
</dbReference>
<dbReference type="Proteomes" id="UP000276776">
    <property type="component" value="Unassembled WGS sequence"/>
</dbReference>
<name>A0A0N5D730_THECL</name>
<sequence length="407" mass="47402">MHEDRDLKTDVHILQSYIKKYSKWIETSLPDALTSVVIKRKFGVFNLRVENFQTLFIRVPPTKLFTDNDNYYYIQVPKLDADIAGVWACKLLWQKRGNFTFQIRNMTITVGKIMPLHYYGLPFIHPIVNCTLDFEQFRSTISKSVLCHRVLSTFLNKLVHLEVENIISHVVVETFNSFLMHGIRQISMRHLLPTGSVLNNMMVKKPEVISGGNVVTYHAGLLEDENYDSDLQKNTFSNLQFPARGDIIYGISIRMVSEVIRAAYSHSAFEWNFASDGYQLRARCTEVPKVSVSRNYIELKLKQNYQFSNRSFYMHWDVHEFIFFLKVHYSHSPRLHLQVVNSSAWTWNFSNPEVEVRFVSKVQRRIASLVSNQLLIPLPMIRNVIARDGAITFLNDYILFVSFVSLV</sequence>
<reference evidence="1 2" key="2">
    <citation type="submission" date="2018-11" db="EMBL/GenBank/DDBJ databases">
        <authorList>
            <consortium name="Pathogen Informatics"/>
        </authorList>
    </citation>
    <scope>NUCLEOTIDE SEQUENCE [LARGE SCALE GENOMIC DNA]</scope>
</reference>
<proteinExistence type="predicted"/>